<gene>
    <name evidence="2" type="ORF">AVDCRST_MAG82-2137</name>
</gene>
<feature type="non-terminal residue" evidence="2">
    <location>
        <position position="118"/>
    </location>
</feature>
<evidence type="ECO:0000313" key="2">
    <source>
        <dbReference type="EMBL" id="CAA9431342.1"/>
    </source>
</evidence>
<accession>A0A6J4Q5T9</accession>
<proteinExistence type="predicted"/>
<protein>
    <submittedName>
        <fullName evidence="2">Uncharacterized protein</fullName>
    </submittedName>
</protein>
<feature type="compositionally biased region" description="Gly residues" evidence="1">
    <location>
        <begin position="79"/>
        <end position="90"/>
    </location>
</feature>
<organism evidence="2">
    <name type="scientific">uncultured Rubrobacteraceae bacterium</name>
    <dbReference type="NCBI Taxonomy" id="349277"/>
    <lineage>
        <taxon>Bacteria</taxon>
        <taxon>Bacillati</taxon>
        <taxon>Actinomycetota</taxon>
        <taxon>Rubrobacteria</taxon>
        <taxon>Rubrobacterales</taxon>
        <taxon>Rubrobacteraceae</taxon>
        <taxon>environmental samples</taxon>
    </lineage>
</organism>
<feature type="region of interest" description="Disordered" evidence="1">
    <location>
        <begin position="19"/>
        <end position="91"/>
    </location>
</feature>
<feature type="non-terminal residue" evidence="2">
    <location>
        <position position="1"/>
    </location>
</feature>
<name>A0A6J4Q5T9_9ACTN</name>
<sequence>GRFVLRYRGPCDIAIHKRSGRRCPGSGYRRVPRERVSEGRFGKVRQPGEEPLAGGQFGRGDQGRAGPQCALPGDPRPDGPGGRVESGPDGGLQVLGLHVPAPRAIRPRLLARRGGFLV</sequence>
<feature type="compositionally biased region" description="Basic and acidic residues" evidence="1">
    <location>
        <begin position="31"/>
        <end position="41"/>
    </location>
</feature>
<reference evidence="2" key="1">
    <citation type="submission" date="2020-02" db="EMBL/GenBank/DDBJ databases">
        <authorList>
            <person name="Meier V. D."/>
        </authorList>
    </citation>
    <scope>NUCLEOTIDE SEQUENCE</scope>
    <source>
        <strain evidence="2">AVDCRST_MAG82</strain>
    </source>
</reference>
<evidence type="ECO:0000256" key="1">
    <source>
        <dbReference type="SAM" id="MobiDB-lite"/>
    </source>
</evidence>
<dbReference type="EMBL" id="CADCVA010000294">
    <property type="protein sequence ID" value="CAA9431342.1"/>
    <property type="molecule type" value="Genomic_DNA"/>
</dbReference>
<dbReference type="AlphaFoldDB" id="A0A6J4Q5T9"/>